<reference evidence="2" key="2">
    <citation type="submission" date="2022-01" db="EMBL/GenBank/DDBJ databases">
        <authorList>
            <person name="Yamashiro T."/>
            <person name="Shiraishi A."/>
            <person name="Satake H."/>
            <person name="Nakayama K."/>
        </authorList>
    </citation>
    <scope>NUCLEOTIDE SEQUENCE</scope>
</reference>
<dbReference type="Pfam" id="PF04195">
    <property type="entry name" value="Transposase_28"/>
    <property type="match status" value="1"/>
</dbReference>
<dbReference type="InterPro" id="IPR007321">
    <property type="entry name" value="Transposase_28"/>
</dbReference>
<comment type="caution">
    <text evidence="2">The sequence shown here is derived from an EMBL/GenBank/DDBJ whole genome shotgun (WGS) entry which is preliminary data.</text>
</comment>
<evidence type="ECO:0000313" key="3">
    <source>
        <dbReference type="Proteomes" id="UP001151760"/>
    </source>
</evidence>
<feature type="domain" description="Transposase (putative) gypsy type" evidence="1">
    <location>
        <begin position="56"/>
        <end position="114"/>
    </location>
</feature>
<dbReference type="PANTHER" id="PTHR31099">
    <property type="entry name" value="OS06G0165300 PROTEIN"/>
    <property type="match status" value="1"/>
</dbReference>
<dbReference type="PANTHER" id="PTHR31099:SF41">
    <property type="entry name" value="TRANSPOSASE (PUTATIVE), GYPSY TYPE-RELATED"/>
    <property type="match status" value="1"/>
</dbReference>
<organism evidence="2 3">
    <name type="scientific">Tanacetum coccineum</name>
    <dbReference type="NCBI Taxonomy" id="301880"/>
    <lineage>
        <taxon>Eukaryota</taxon>
        <taxon>Viridiplantae</taxon>
        <taxon>Streptophyta</taxon>
        <taxon>Embryophyta</taxon>
        <taxon>Tracheophyta</taxon>
        <taxon>Spermatophyta</taxon>
        <taxon>Magnoliopsida</taxon>
        <taxon>eudicotyledons</taxon>
        <taxon>Gunneridae</taxon>
        <taxon>Pentapetalae</taxon>
        <taxon>asterids</taxon>
        <taxon>campanulids</taxon>
        <taxon>Asterales</taxon>
        <taxon>Asteraceae</taxon>
        <taxon>Asteroideae</taxon>
        <taxon>Anthemideae</taxon>
        <taxon>Anthemidinae</taxon>
        <taxon>Tanacetum</taxon>
    </lineage>
</organism>
<evidence type="ECO:0000259" key="1">
    <source>
        <dbReference type="Pfam" id="PF04195"/>
    </source>
</evidence>
<name>A0ABQ4Z8S7_9ASTR</name>
<keyword evidence="3" id="KW-1185">Reference proteome</keyword>
<evidence type="ECO:0000313" key="2">
    <source>
        <dbReference type="EMBL" id="GJS86225.1"/>
    </source>
</evidence>
<dbReference type="Proteomes" id="UP001151760">
    <property type="component" value="Unassembled WGS sequence"/>
</dbReference>
<reference evidence="2" key="1">
    <citation type="journal article" date="2022" name="Int. J. Mol. Sci.">
        <title>Draft Genome of Tanacetum Coccineum: Genomic Comparison of Closely Related Tanacetum-Family Plants.</title>
        <authorList>
            <person name="Yamashiro T."/>
            <person name="Shiraishi A."/>
            <person name="Nakayama K."/>
            <person name="Satake H."/>
        </authorList>
    </citation>
    <scope>NUCLEOTIDE SEQUENCE</scope>
</reference>
<protein>
    <recommendedName>
        <fullName evidence="1">Transposase (putative) gypsy type domain-containing protein</fullName>
    </recommendedName>
</protein>
<dbReference type="EMBL" id="BQNB010011107">
    <property type="protein sequence ID" value="GJS86225.1"/>
    <property type="molecule type" value="Genomic_DNA"/>
</dbReference>
<gene>
    <name evidence="2" type="ORF">Tco_0752766</name>
</gene>
<proteinExistence type="predicted"/>
<sequence length="802" mass="88484">MANFAAKYSIMTQEMVDSFCDNFYIPAEVHPTAPGRDKTITQFPVGKVGVYSRLFDVCGYRIPFTKFFMAVLKYFRVHISQLSPFSAARVSHFEVLTRVLDLSPSVTVFRAFYTRTYSDGLFSFAKRSTSAPSCFPKPLDSIKNWADYFFWVDSCVFSIFIPLYTGGVLEKDSAPHLTAHQEQTIKLLESYKAPFCRYPEFFLCLVGLSPYYPFDENSYPAFERPDGMDMGLLDFIKTADPRKVQAVEVQKGEDQVSLLESTRHCFMSLVIPAAGGSSSVVAIEIPALTEGGHEDVAEENAYLELADPDEGTAMVRQSKEEVVTEQPKKIKKKRLIKQSDVLPAKKLRMDHPSLASGTGGKTLAGLEQIMPAGSRLLPREQSATPSVAPPQEIESFVDLSTQVSLQIRTTMGSDSVFTVAAPQAHQGMLMRDVYPDLDGEARQICLGSEVRSCAKHELEPKEKLNAKYVECSLGHHTRRTHDISLLDSRATHLESALNDAQVACTEAGTKITSLASERDRLVSEVSSLRAGFKDFKEKMEVQQEEQAQELYNRVAELEAHMMDVYGRLEGEFYSTYLTLLAGRRWLLTHGIQLAILKCLKSSEYQGILGHALGRAVDFGMQEGLEAGHEHGVAGRSLSMVDAYNPEAARASYVDAVKALEDASFPLVDLLKSKKDAGMDEVLDCFLLDGPLAGLLEAAYLRPCIEQLSVPIHHAGDKTAVGETSLSFALMNVHARAEGAKKHAAALRQLMMKIVSAPLSSQTWVGEASTSATPFSVEDYTEEDTGEALGSVIAIPKLECCHF</sequence>
<accession>A0ABQ4Z8S7</accession>